<evidence type="ECO:0000256" key="2">
    <source>
        <dbReference type="ARBA" id="ARBA00022801"/>
    </source>
</evidence>
<keyword evidence="1" id="KW-0547">Nucleotide-binding</keyword>
<dbReference type="Pfam" id="PF03308">
    <property type="entry name" value="MeaB"/>
    <property type="match status" value="1"/>
</dbReference>
<reference evidence="6" key="1">
    <citation type="submission" date="2021-07" db="EMBL/GenBank/DDBJ databases">
        <title>Zhongshania sp. CAU 1632 isolated from seawater.</title>
        <authorList>
            <person name="Kim W."/>
        </authorList>
    </citation>
    <scope>NUCLEOTIDE SEQUENCE</scope>
    <source>
        <strain evidence="6">CAU 1632</strain>
    </source>
</reference>
<organism evidence="6 7">
    <name type="scientific">Zhongshania aquimaris</name>
    <dbReference type="NCBI Taxonomy" id="2857107"/>
    <lineage>
        <taxon>Bacteria</taxon>
        <taxon>Pseudomonadati</taxon>
        <taxon>Pseudomonadota</taxon>
        <taxon>Gammaproteobacteria</taxon>
        <taxon>Cellvibrionales</taxon>
        <taxon>Spongiibacteraceae</taxon>
        <taxon>Zhongshania</taxon>
    </lineage>
</organism>
<dbReference type="PANTHER" id="PTHR43087:SF1">
    <property type="entry name" value="LAO_AO TRANSPORT SYSTEM ATPASE"/>
    <property type="match status" value="1"/>
</dbReference>
<evidence type="ECO:0000313" key="6">
    <source>
        <dbReference type="EMBL" id="MBW2942654.1"/>
    </source>
</evidence>
<dbReference type="EMBL" id="JAHWDQ010000007">
    <property type="protein sequence ID" value="MBW2942654.1"/>
    <property type="molecule type" value="Genomic_DNA"/>
</dbReference>
<accession>A0ABS6VWE6</accession>
<name>A0ABS6VWE6_9GAMM</name>
<evidence type="ECO:0000256" key="3">
    <source>
        <dbReference type="ARBA" id="ARBA00023134"/>
    </source>
</evidence>
<proteinExistence type="predicted"/>
<protein>
    <submittedName>
        <fullName evidence="6">Methylmalonyl Co-A mutase-associated GTPase MeaB</fullName>
    </submittedName>
</protein>
<dbReference type="SMART" id="SM00382">
    <property type="entry name" value="AAA"/>
    <property type="match status" value="1"/>
</dbReference>
<dbReference type="Proteomes" id="UP001166291">
    <property type="component" value="Unassembled WGS sequence"/>
</dbReference>
<evidence type="ECO:0000259" key="5">
    <source>
        <dbReference type="SMART" id="SM00382"/>
    </source>
</evidence>
<keyword evidence="7" id="KW-1185">Reference proteome</keyword>
<dbReference type="InterPro" id="IPR005129">
    <property type="entry name" value="GTPase_ArgK"/>
</dbReference>
<dbReference type="PANTHER" id="PTHR43087">
    <property type="entry name" value="LYSINE/ARGININE/ORNITHINE TRANSPORT SYSTEM KINASE"/>
    <property type="match status" value="1"/>
</dbReference>
<comment type="caution">
    <text evidence="6">The sequence shown here is derived from an EMBL/GenBank/DDBJ whole genome shotgun (WGS) entry which is preliminary data.</text>
</comment>
<evidence type="ECO:0000313" key="7">
    <source>
        <dbReference type="Proteomes" id="UP001166291"/>
    </source>
</evidence>
<keyword evidence="4" id="KW-0143">Chaperone</keyword>
<dbReference type="InterPro" id="IPR003593">
    <property type="entry name" value="AAA+_ATPase"/>
</dbReference>
<dbReference type="RefSeq" id="WP_219044900.1">
    <property type="nucleotide sequence ID" value="NZ_JAHWDQ010000007.1"/>
</dbReference>
<keyword evidence="2" id="KW-0378">Hydrolase</keyword>
<keyword evidence="3" id="KW-0342">GTP-binding</keyword>
<sequence>MTAIADNINDLSRQILAGNIGAGARAIRWLDDGDPRGADVLSLIFPHTGRAHLIGITGPPGAGKSSLTNTLITEQRRRGRRVGVIAIDPSSPFTGGAILGDRVRMAQHTVDPDVFIRSIGTRGQAGGLSRSSHDACLVLDAMNYDVIFVETVGVGQDEIDVVALAHTTLIIGVPGLGDEVQAVKAGLMEAGDIFVINKADRDGYDDTYRQFELMLHLRAESVSRNEIDKTASAWSPPLLRAVAKRAEGTVEIVDATDAHREYLQNSGHFVKRSSHREREQFICLLREAVVDEIMEGMDEDILNSILRREIDPYTAASHELARWRGNTTS</sequence>
<evidence type="ECO:0000256" key="1">
    <source>
        <dbReference type="ARBA" id="ARBA00022741"/>
    </source>
</evidence>
<gene>
    <name evidence="6" type="primary">meaB</name>
    <name evidence="6" type="ORF">KXJ70_17785</name>
</gene>
<dbReference type="InterPro" id="IPR052040">
    <property type="entry name" value="GTPase/Isobutyryl-CoA_mutase"/>
</dbReference>
<feature type="domain" description="AAA+ ATPase" evidence="5">
    <location>
        <begin position="50"/>
        <end position="187"/>
    </location>
</feature>
<evidence type="ECO:0000256" key="4">
    <source>
        <dbReference type="ARBA" id="ARBA00023186"/>
    </source>
</evidence>
<dbReference type="NCBIfam" id="TIGR00750">
    <property type="entry name" value="lao"/>
    <property type="match status" value="1"/>
</dbReference>